<organism evidence="1 2">
    <name type="scientific">Actinomadura rubrisoli</name>
    <dbReference type="NCBI Taxonomy" id="2530368"/>
    <lineage>
        <taxon>Bacteria</taxon>
        <taxon>Bacillati</taxon>
        <taxon>Actinomycetota</taxon>
        <taxon>Actinomycetes</taxon>
        <taxon>Streptosporangiales</taxon>
        <taxon>Thermomonosporaceae</taxon>
        <taxon>Actinomadura</taxon>
    </lineage>
</organism>
<gene>
    <name evidence="1" type="ORF">E1298_42740</name>
</gene>
<evidence type="ECO:0000313" key="2">
    <source>
        <dbReference type="Proteomes" id="UP000294513"/>
    </source>
</evidence>
<keyword evidence="2" id="KW-1185">Reference proteome</keyword>
<dbReference type="AlphaFoldDB" id="A0A4R4ZYF4"/>
<name>A0A4R4ZYF4_9ACTN</name>
<comment type="caution">
    <text evidence="1">The sequence shown here is derived from an EMBL/GenBank/DDBJ whole genome shotgun (WGS) entry which is preliminary data.</text>
</comment>
<dbReference type="EMBL" id="SMKU01000456">
    <property type="protein sequence ID" value="TDD64065.1"/>
    <property type="molecule type" value="Genomic_DNA"/>
</dbReference>
<sequence>RDPIPVARLLTNAASLFPHEPRLTLAGLLSHHRVPYRQSDALTELWPPGGGTARAHFDGLGRFVHWESELRPAALGSI</sequence>
<dbReference type="Proteomes" id="UP000294513">
    <property type="component" value="Unassembled WGS sequence"/>
</dbReference>
<proteinExistence type="predicted"/>
<reference evidence="1 2" key="1">
    <citation type="submission" date="2019-03" db="EMBL/GenBank/DDBJ databases">
        <title>Draft genome sequences of novel Actinobacteria.</title>
        <authorList>
            <person name="Sahin N."/>
            <person name="Ay H."/>
            <person name="Saygin H."/>
        </authorList>
    </citation>
    <scope>NUCLEOTIDE SEQUENCE [LARGE SCALE GENOMIC DNA]</scope>
    <source>
        <strain evidence="1 2">H3C3</strain>
    </source>
</reference>
<feature type="non-terminal residue" evidence="1">
    <location>
        <position position="1"/>
    </location>
</feature>
<evidence type="ECO:0000313" key="1">
    <source>
        <dbReference type="EMBL" id="TDD64065.1"/>
    </source>
</evidence>
<accession>A0A4R4ZYF4</accession>
<protein>
    <submittedName>
        <fullName evidence="1">Uncharacterized protein</fullName>
    </submittedName>
</protein>